<name>A0ABM9I576_9GAMM</name>
<dbReference type="NCBIfam" id="NF006077">
    <property type="entry name" value="PRK08223.1"/>
    <property type="match status" value="1"/>
</dbReference>
<dbReference type="Gene3D" id="3.40.50.720">
    <property type="entry name" value="NAD(P)-binding Rossmann-like Domain"/>
    <property type="match status" value="1"/>
</dbReference>
<dbReference type="PANTHER" id="PTHR43267">
    <property type="entry name" value="TRNA THREONYLCARBAMOYLADENOSINE DEHYDRATASE"/>
    <property type="match status" value="1"/>
</dbReference>
<dbReference type="Proteomes" id="UP001162030">
    <property type="component" value="Chromosome"/>
</dbReference>
<sequence length="267" mass="29353">MISKFDYRTAFSRNIGWITEEEQSNLKHKRVAIAGMGGVGGSHLLTLTRLGVGNFHIADFDVFELANFNRQVGATVSHLGRSKVDVLAEMALDINPELDLKRFPEGVTEDNLSKFLTGVDVYVDGLDFFAFEARRAVFAACYESGIPAVTAAPLGMGTAVLVFMPGKMSFEEYFGFDGLSEEEMALRFLSRLAPAGLHRGYLVDPKYLNLKERRGPSTAIGCELCAGFAAAQVIKLLLNRGTVLSVPDVLNIDAFENRLERTKARFT</sequence>
<dbReference type="RefSeq" id="WP_051331822.1">
    <property type="nucleotide sequence ID" value="NZ_OX458333.1"/>
</dbReference>
<gene>
    <name evidence="2" type="ORF">MSZNOR_3423</name>
</gene>
<protein>
    <recommendedName>
        <fullName evidence="1">THIF-type NAD/FAD binding fold domain-containing protein</fullName>
    </recommendedName>
</protein>
<dbReference type="InterPro" id="IPR045886">
    <property type="entry name" value="ThiF/MoeB/HesA"/>
</dbReference>
<proteinExistence type="predicted"/>
<feature type="domain" description="THIF-type NAD/FAD binding fold" evidence="1">
    <location>
        <begin position="12"/>
        <end position="264"/>
    </location>
</feature>
<dbReference type="Pfam" id="PF00899">
    <property type="entry name" value="ThiF"/>
    <property type="match status" value="1"/>
</dbReference>
<dbReference type="PANTHER" id="PTHR43267:SF1">
    <property type="entry name" value="TRNA THREONYLCARBAMOYLADENOSINE DEHYDRATASE"/>
    <property type="match status" value="1"/>
</dbReference>
<keyword evidence="3" id="KW-1185">Reference proteome</keyword>
<reference evidence="2 3" key="1">
    <citation type="submission" date="2023-03" db="EMBL/GenBank/DDBJ databases">
        <authorList>
            <person name="Pearce D."/>
        </authorList>
    </citation>
    <scope>NUCLEOTIDE SEQUENCE [LARGE SCALE GENOMIC DNA]</scope>
    <source>
        <strain evidence="2">Msz</strain>
    </source>
</reference>
<dbReference type="InterPro" id="IPR035985">
    <property type="entry name" value="Ubiquitin-activating_enz"/>
</dbReference>
<dbReference type="InterPro" id="IPR000594">
    <property type="entry name" value="ThiF_NAD_FAD-bd"/>
</dbReference>
<organism evidence="2 3">
    <name type="scientific">Methylocaldum szegediense</name>
    <dbReference type="NCBI Taxonomy" id="73780"/>
    <lineage>
        <taxon>Bacteria</taxon>
        <taxon>Pseudomonadati</taxon>
        <taxon>Pseudomonadota</taxon>
        <taxon>Gammaproteobacteria</taxon>
        <taxon>Methylococcales</taxon>
        <taxon>Methylococcaceae</taxon>
        <taxon>Methylocaldum</taxon>
    </lineage>
</organism>
<evidence type="ECO:0000313" key="3">
    <source>
        <dbReference type="Proteomes" id="UP001162030"/>
    </source>
</evidence>
<accession>A0ABM9I576</accession>
<dbReference type="EMBL" id="OX458333">
    <property type="protein sequence ID" value="CAI8900157.1"/>
    <property type="molecule type" value="Genomic_DNA"/>
</dbReference>
<dbReference type="SUPFAM" id="SSF69572">
    <property type="entry name" value="Activating enzymes of the ubiquitin-like proteins"/>
    <property type="match status" value="1"/>
</dbReference>
<evidence type="ECO:0000313" key="2">
    <source>
        <dbReference type="EMBL" id="CAI8900157.1"/>
    </source>
</evidence>
<evidence type="ECO:0000259" key="1">
    <source>
        <dbReference type="Pfam" id="PF00899"/>
    </source>
</evidence>